<name>A0A0A9HJG8_ARUDO</name>
<feature type="region of interest" description="Disordered" evidence="1">
    <location>
        <begin position="1"/>
        <end position="24"/>
    </location>
</feature>
<evidence type="ECO:0000256" key="1">
    <source>
        <dbReference type="SAM" id="MobiDB-lite"/>
    </source>
</evidence>
<dbReference type="AlphaFoldDB" id="A0A0A9HJG8"/>
<protein>
    <submittedName>
        <fullName evidence="2">Uncharacterized protein</fullName>
    </submittedName>
</protein>
<sequence>MYPQNYPSKLEKVRQSDHKSCESRVDQIRVYKNKDYLQ</sequence>
<reference evidence="2" key="2">
    <citation type="journal article" date="2015" name="Data Brief">
        <title>Shoot transcriptome of the giant reed, Arundo donax.</title>
        <authorList>
            <person name="Barrero R.A."/>
            <person name="Guerrero F.D."/>
            <person name="Moolhuijzen P."/>
            <person name="Goolsby J.A."/>
            <person name="Tidwell J."/>
            <person name="Bellgard S.E."/>
            <person name="Bellgard M.I."/>
        </authorList>
    </citation>
    <scope>NUCLEOTIDE SEQUENCE</scope>
    <source>
        <tissue evidence="2">Shoot tissue taken approximately 20 cm above the soil surface</tissue>
    </source>
</reference>
<dbReference type="EMBL" id="GBRH01160586">
    <property type="protein sequence ID" value="JAE37310.1"/>
    <property type="molecule type" value="Transcribed_RNA"/>
</dbReference>
<reference evidence="2" key="1">
    <citation type="submission" date="2014-09" db="EMBL/GenBank/DDBJ databases">
        <authorList>
            <person name="Magalhaes I.L.F."/>
            <person name="Oliveira U."/>
            <person name="Santos F.R."/>
            <person name="Vidigal T.H.D.A."/>
            <person name="Brescovit A.D."/>
            <person name="Santos A.J."/>
        </authorList>
    </citation>
    <scope>NUCLEOTIDE SEQUENCE</scope>
    <source>
        <tissue evidence="2">Shoot tissue taken approximately 20 cm above the soil surface</tissue>
    </source>
</reference>
<organism evidence="2">
    <name type="scientific">Arundo donax</name>
    <name type="common">Giant reed</name>
    <name type="synonym">Donax arundinaceus</name>
    <dbReference type="NCBI Taxonomy" id="35708"/>
    <lineage>
        <taxon>Eukaryota</taxon>
        <taxon>Viridiplantae</taxon>
        <taxon>Streptophyta</taxon>
        <taxon>Embryophyta</taxon>
        <taxon>Tracheophyta</taxon>
        <taxon>Spermatophyta</taxon>
        <taxon>Magnoliopsida</taxon>
        <taxon>Liliopsida</taxon>
        <taxon>Poales</taxon>
        <taxon>Poaceae</taxon>
        <taxon>PACMAD clade</taxon>
        <taxon>Arundinoideae</taxon>
        <taxon>Arundineae</taxon>
        <taxon>Arundo</taxon>
    </lineage>
</organism>
<evidence type="ECO:0000313" key="2">
    <source>
        <dbReference type="EMBL" id="JAE37310.1"/>
    </source>
</evidence>
<feature type="compositionally biased region" description="Basic and acidic residues" evidence="1">
    <location>
        <begin position="9"/>
        <end position="24"/>
    </location>
</feature>
<proteinExistence type="predicted"/>
<accession>A0A0A9HJG8</accession>